<sequence length="180" mass="20537">MNSPDWQCIAGEGSLTTPSKHATIDENAAKKACVAMRNEIAKIIREFGFESSDPVFSLPDLIEFSLKSYRTLDNIEEKHLRAVVYAVCLLEVYKEKRKFDRKWARFLAKAGNPNPLSYRDVCVGGRRSEARTAYKYIANKRLVGALLEDQAIMDDISENIQKIDRILSDQKTRDFFLNPS</sequence>
<evidence type="ECO:0000313" key="2">
    <source>
        <dbReference type="Proteomes" id="UP000007319"/>
    </source>
</evidence>
<organism evidence="1 2">
    <name type="scientific">Azospirillum baldaniorum</name>
    <dbReference type="NCBI Taxonomy" id="1064539"/>
    <lineage>
        <taxon>Bacteria</taxon>
        <taxon>Pseudomonadati</taxon>
        <taxon>Pseudomonadota</taxon>
        <taxon>Alphaproteobacteria</taxon>
        <taxon>Rhodospirillales</taxon>
        <taxon>Azospirillaceae</taxon>
        <taxon>Azospirillum</taxon>
    </lineage>
</organism>
<dbReference type="EMBL" id="HE577327">
    <property type="protein sequence ID" value="CCC96529.1"/>
    <property type="molecule type" value="Genomic_DNA"/>
</dbReference>
<accession>A0A9P1NKY8</accession>
<name>A0A9P1NKY8_9PROT</name>
<keyword evidence="2" id="KW-1185">Reference proteome</keyword>
<proteinExistence type="predicted"/>
<dbReference type="Proteomes" id="UP000007319">
    <property type="component" value="Chromosome"/>
</dbReference>
<reference evidence="1 2" key="1">
    <citation type="journal article" date="2011" name="PLoS Genet.">
        <title>Azospirillum genomes reveal transition of bacteria from aquatic to terrestrial environments.</title>
        <authorList>
            <person name="Wisniewski-Dye F."/>
            <person name="Borziak K."/>
            <person name="Khalsa-Moyers G."/>
            <person name="Alexandre G."/>
            <person name="Sukharnikov L.O."/>
            <person name="Wuichet K."/>
            <person name="Hurst G.B."/>
            <person name="McDonald W.H."/>
            <person name="Robertson J.S."/>
            <person name="Barbe V."/>
            <person name="Calteau A."/>
            <person name="Rouy Z."/>
            <person name="Mangenot S."/>
            <person name="Prigent-Combaret C."/>
            <person name="Normand P."/>
            <person name="Boyer M."/>
            <person name="Siguier P."/>
            <person name="Dessaux Y."/>
            <person name="Elmerich C."/>
            <person name="Condemine G."/>
            <person name="Krishnen G."/>
            <person name="Kennedy I."/>
            <person name="Paterson A.H."/>
            <person name="Gonzalez V."/>
            <person name="Mavingui P."/>
            <person name="Zhulin I.B."/>
        </authorList>
    </citation>
    <scope>NUCLEOTIDE SEQUENCE [LARGE SCALE GENOMIC DNA]</scope>
    <source>
        <strain evidence="1 2">Sp245</strain>
    </source>
</reference>
<dbReference type="KEGG" id="abs:AZOBR_10316"/>
<gene>
    <name evidence="1" type="ORF">AZOBR_10316</name>
</gene>
<dbReference type="RefSeq" id="WP_014238851.1">
    <property type="nucleotide sequence ID" value="NC_016617.1"/>
</dbReference>
<dbReference type="AlphaFoldDB" id="A0A9P1NKY8"/>
<evidence type="ECO:0000313" key="1">
    <source>
        <dbReference type="EMBL" id="CCC96529.1"/>
    </source>
</evidence>
<protein>
    <submittedName>
        <fullName evidence="1">Uncharacterized protein</fullName>
    </submittedName>
</protein>